<keyword evidence="3 7" id="KW-1133">Transmembrane helix</keyword>
<evidence type="ECO:0000259" key="8">
    <source>
        <dbReference type="Pfam" id="PF20684"/>
    </source>
</evidence>
<feature type="domain" description="Rhodopsin" evidence="8">
    <location>
        <begin position="6"/>
        <end position="187"/>
    </location>
</feature>
<accession>A0ABR2JMZ6</accession>
<dbReference type="PANTHER" id="PTHR33048">
    <property type="entry name" value="PTH11-LIKE INTEGRAL MEMBRANE PROTEIN (AFU_ORTHOLOGUE AFUA_5G11245)"/>
    <property type="match status" value="1"/>
</dbReference>
<sequence length="270" mass="29447">MYLVLWQITYAWSLPFIRCSICLSLFRITNERRYTIPLWCVMVLATFSAMLGFIAVVITCQPIAKNWDPVLQNDPSVGSCMDYSIIQNISYFISASSILTDWSCVILPCIIVWNLNMKRKLKVSAAGILALGAVASLSTIVRLPHLGAYTAPKDHYYKIANIIIWSEIECGIGIIADPLPSLRGLIQAYLNRPSTGSSVEQNNHNDGHGNENGHNHHFVTIGGTGGERTAAMGSNLKLGNLNGGGRAEDNNNMILEAAAIAAVPVRESSI</sequence>
<evidence type="ECO:0000256" key="4">
    <source>
        <dbReference type="ARBA" id="ARBA00023136"/>
    </source>
</evidence>
<feature type="transmembrane region" description="Helical" evidence="7">
    <location>
        <begin position="38"/>
        <end position="64"/>
    </location>
</feature>
<keyword evidence="10" id="KW-1185">Reference proteome</keyword>
<comment type="subcellular location">
    <subcellularLocation>
        <location evidence="1">Membrane</location>
        <topology evidence="1">Multi-pass membrane protein</topology>
    </subcellularLocation>
</comment>
<comment type="similarity">
    <text evidence="5">Belongs to the SAT4 family.</text>
</comment>
<keyword evidence="2 7" id="KW-0812">Transmembrane</keyword>
<name>A0ABR2JMZ6_9PEZI</name>
<proteinExistence type="inferred from homology"/>
<evidence type="ECO:0000313" key="9">
    <source>
        <dbReference type="EMBL" id="KAK8880062.1"/>
    </source>
</evidence>
<evidence type="ECO:0000256" key="7">
    <source>
        <dbReference type="SAM" id="Phobius"/>
    </source>
</evidence>
<dbReference type="EMBL" id="JAPCWZ010000001">
    <property type="protein sequence ID" value="KAK8880062.1"/>
    <property type="molecule type" value="Genomic_DNA"/>
</dbReference>
<feature type="compositionally biased region" description="Basic and acidic residues" evidence="6">
    <location>
        <begin position="203"/>
        <end position="214"/>
    </location>
</feature>
<evidence type="ECO:0000256" key="1">
    <source>
        <dbReference type="ARBA" id="ARBA00004141"/>
    </source>
</evidence>
<gene>
    <name evidence="9" type="ORF">PGQ11_001356</name>
</gene>
<evidence type="ECO:0000256" key="6">
    <source>
        <dbReference type="SAM" id="MobiDB-lite"/>
    </source>
</evidence>
<reference evidence="9 10" key="1">
    <citation type="journal article" date="2024" name="IMA Fungus">
        <title>Apiospora arundinis, a panoply of carbohydrate-active enzymes and secondary metabolites.</title>
        <authorList>
            <person name="Sorensen T."/>
            <person name="Petersen C."/>
            <person name="Muurmann A.T."/>
            <person name="Christiansen J.V."/>
            <person name="Brundto M.L."/>
            <person name="Overgaard C.K."/>
            <person name="Boysen A.T."/>
            <person name="Wollenberg R.D."/>
            <person name="Larsen T.O."/>
            <person name="Sorensen J.L."/>
            <person name="Nielsen K.L."/>
            <person name="Sondergaard T.E."/>
        </authorList>
    </citation>
    <scope>NUCLEOTIDE SEQUENCE [LARGE SCALE GENOMIC DNA]</scope>
    <source>
        <strain evidence="9 10">AAU 773</strain>
    </source>
</reference>
<dbReference type="Pfam" id="PF20684">
    <property type="entry name" value="Fung_rhodopsin"/>
    <property type="match status" value="1"/>
</dbReference>
<comment type="caution">
    <text evidence="9">The sequence shown here is derived from an EMBL/GenBank/DDBJ whole genome shotgun (WGS) entry which is preliminary data.</text>
</comment>
<dbReference type="InterPro" id="IPR052337">
    <property type="entry name" value="SAT4-like"/>
</dbReference>
<keyword evidence="4 7" id="KW-0472">Membrane</keyword>
<evidence type="ECO:0000256" key="5">
    <source>
        <dbReference type="ARBA" id="ARBA00038359"/>
    </source>
</evidence>
<feature type="transmembrane region" description="Helical" evidence="7">
    <location>
        <begin position="91"/>
        <end position="113"/>
    </location>
</feature>
<evidence type="ECO:0000256" key="2">
    <source>
        <dbReference type="ARBA" id="ARBA00022692"/>
    </source>
</evidence>
<feature type="region of interest" description="Disordered" evidence="6">
    <location>
        <begin position="196"/>
        <end position="224"/>
    </location>
</feature>
<dbReference type="PANTHER" id="PTHR33048:SF15">
    <property type="entry name" value="INTEGRAL MEMBRANE PROTEIN"/>
    <property type="match status" value="1"/>
</dbReference>
<organism evidence="9 10">
    <name type="scientific">Apiospora arundinis</name>
    <dbReference type="NCBI Taxonomy" id="335852"/>
    <lineage>
        <taxon>Eukaryota</taxon>
        <taxon>Fungi</taxon>
        <taxon>Dikarya</taxon>
        <taxon>Ascomycota</taxon>
        <taxon>Pezizomycotina</taxon>
        <taxon>Sordariomycetes</taxon>
        <taxon>Xylariomycetidae</taxon>
        <taxon>Amphisphaeriales</taxon>
        <taxon>Apiosporaceae</taxon>
        <taxon>Apiospora</taxon>
    </lineage>
</organism>
<dbReference type="Proteomes" id="UP001390339">
    <property type="component" value="Unassembled WGS sequence"/>
</dbReference>
<feature type="transmembrane region" description="Helical" evidence="7">
    <location>
        <begin position="6"/>
        <end position="26"/>
    </location>
</feature>
<protein>
    <submittedName>
        <fullName evidence="9">Cation-transporting atpase 4</fullName>
    </submittedName>
</protein>
<evidence type="ECO:0000256" key="3">
    <source>
        <dbReference type="ARBA" id="ARBA00022989"/>
    </source>
</evidence>
<evidence type="ECO:0000313" key="10">
    <source>
        <dbReference type="Proteomes" id="UP001390339"/>
    </source>
</evidence>
<dbReference type="InterPro" id="IPR049326">
    <property type="entry name" value="Rhodopsin_dom_fungi"/>
</dbReference>
<feature type="transmembrane region" description="Helical" evidence="7">
    <location>
        <begin position="125"/>
        <end position="143"/>
    </location>
</feature>